<name>A0A1F5WAS8_9BACT</name>
<protein>
    <recommendedName>
        <fullName evidence="3">Zn-dependent hydrolase of the beta-lactamase fold-like protein</fullName>
    </recommendedName>
</protein>
<proteinExistence type="predicted"/>
<comment type="caution">
    <text evidence="1">The sequence shown here is derived from an EMBL/GenBank/DDBJ whole genome shotgun (WGS) entry which is preliminary data.</text>
</comment>
<organism evidence="1 2">
    <name type="scientific">Candidatus Giovannonibacteria bacterium RIFCSPHIGHO2_02_FULL_45_40</name>
    <dbReference type="NCBI Taxonomy" id="1798337"/>
    <lineage>
        <taxon>Bacteria</taxon>
        <taxon>Candidatus Giovannoniibacteriota</taxon>
    </lineage>
</organism>
<dbReference type="PANTHER" id="PTHR39189:SF1">
    <property type="entry name" value="UPF0173 METAL-DEPENDENT HYDROLASE YTKL"/>
    <property type="match status" value="1"/>
</dbReference>
<evidence type="ECO:0000313" key="2">
    <source>
        <dbReference type="Proteomes" id="UP000178743"/>
    </source>
</evidence>
<dbReference type="Proteomes" id="UP000178743">
    <property type="component" value="Unassembled WGS sequence"/>
</dbReference>
<evidence type="ECO:0000313" key="1">
    <source>
        <dbReference type="EMBL" id="OGF72729.1"/>
    </source>
</evidence>
<gene>
    <name evidence="1" type="ORF">A3C05_03560</name>
</gene>
<dbReference type="AlphaFoldDB" id="A0A1F5WAS8"/>
<accession>A0A1F5WAS8</accession>
<dbReference type="InterPro" id="IPR036866">
    <property type="entry name" value="RibonucZ/Hydroxyglut_hydro"/>
</dbReference>
<dbReference type="PANTHER" id="PTHR39189">
    <property type="entry name" value="UPF0173 METAL-DEPENDENT HYDROLASE YTKL"/>
    <property type="match status" value="1"/>
</dbReference>
<reference evidence="1 2" key="1">
    <citation type="journal article" date="2016" name="Nat. Commun.">
        <title>Thousands of microbial genomes shed light on interconnected biogeochemical processes in an aquifer system.</title>
        <authorList>
            <person name="Anantharaman K."/>
            <person name="Brown C.T."/>
            <person name="Hug L.A."/>
            <person name="Sharon I."/>
            <person name="Castelle C.J."/>
            <person name="Probst A.J."/>
            <person name="Thomas B.C."/>
            <person name="Singh A."/>
            <person name="Wilkins M.J."/>
            <person name="Karaoz U."/>
            <person name="Brodie E.L."/>
            <person name="Williams K.H."/>
            <person name="Hubbard S.S."/>
            <person name="Banfield J.F."/>
        </authorList>
    </citation>
    <scope>NUCLEOTIDE SEQUENCE [LARGE SCALE GENOMIC DNA]</scope>
</reference>
<dbReference type="Gene3D" id="3.60.15.10">
    <property type="entry name" value="Ribonuclease Z/Hydroxyacylglutathione hydrolase-like"/>
    <property type="match status" value="1"/>
</dbReference>
<dbReference type="EMBL" id="MFHP01000016">
    <property type="protein sequence ID" value="OGF72729.1"/>
    <property type="molecule type" value="Genomic_DNA"/>
</dbReference>
<evidence type="ECO:0008006" key="3">
    <source>
        <dbReference type="Google" id="ProtNLM"/>
    </source>
</evidence>
<dbReference type="SUPFAM" id="SSF56281">
    <property type="entry name" value="Metallo-hydrolase/oxidoreductase"/>
    <property type="match status" value="1"/>
</dbReference>
<sequence length="226" mass="24724">MVITYYGLSCFKIQSGDTVLAIDPFSKESGLTPPRFGADAVLVSHEHENHNNIDALTVKDGEASLNSARQGGVFKVTGPGEYEFKGILVRGTESFHDSKNGKQKGKNTIYIIEWDGMRLAHLGDYGEEILRSEVQEALGTPDIMFLPVGGMDTIDGEAAAKLANQIEPRIIIPMHYKISGLKAKLDGVEVFMKEMGEKAEAEEKFTIKKNGLPAAEESRIVILKTP</sequence>
<dbReference type="Pfam" id="PF13483">
    <property type="entry name" value="Lactamase_B_3"/>
    <property type="match status" value="1"/>
</dbReference>